<protein>
    <submittedName>
        <fullName evidence="1">Uncharacterized protein</fullName>
    </submittedName>
</protein>
<gene>
    <name evidence="1" type="ORF">TBIB3V08_LOCUS11541</name>
</gene>
<dbReference type="EMBL" id="OD571398">
    <property type="protein sequence ID" value="CAD7449262.1"/>
    <property type="molecule type" value="Genomic_DNA"/>
</dbReference>
<evidence type="ECO:0000313" key="1">
    <source>
        <dbReference type="EMBL" id="CAD7449262.1"/>
    </source>
</evidence>
<reference evidence="1" key="1">
    <citation type="submission" date="2020-11" db="EMBL/GenBank/DDBJ databases">
        <authorList>
            <person name="Tran Van P."/>
        </authorList>
    </citation>
    <scope>NUCLEOTIDE SEQUENCE</scope>
</reference>
<accession>A0A7R9FB18</accession>
<name>A0A7R9FB18_9NEOP</name>
<dbReference type="AlphaFoldDB" id="A0A7R9FB18"/>
<organism evidence="1">
    <name type="scientific">Timema bartmani</name>
    <dbReference type="NCBI Taxonomy" id="61472"/>
    <lineage>
        <taxon>Eukaryota</taxon>
        <taxon>Metazoa</taxon>
        <taxon>Ecdysozoa</taxon>
        <taxon>Arthropoda</taxon>
        <taxon>Hexapoda</taxon>
        <taxon>Insecta</taxon>
        <taxon>Pterygota</taxon>
        <taxon>Neoptera</taxon>
        <taxon>Polyneoptera</taxon>
        <taxon>Phasmatodea</taxon>
        <taxon>Timematodea</taxon>
        <taxon>Timematoidea</taxon>
        <taxon>Timematidae</taxon>
        <taxon>Timema</taxon>
    </lineage>
</organism>
<sequence length="60" mass="6768">MKSPWDGFLPIKEQIKIKRELAKIWRADLIGSSTFNRSKRSQSNRLLALLAIEGGADQIA</sequence>
<proteinExistence type="predicted"/>